<dbReference type="EMBL" id="CYUD01000006">
    <property type="protein sequence ID" value="CUK01754.1"/>
    <property type="molecule type" value="Genomic_DNA"/>
</dbReference>
<dbReference type="AlphaFoldDB" id="A0A0P1IAP1"/>
<dbReference type="OrthoDB" id="7877376at2"/>
<sequence>MAGDKQLSSEQLNQILDALEARLRDRPDGIERIAPLVRGFLDRQKPEAKNGRSRSPYTGQLHFKVLEEDQIWFQQTARAYRVQQGQFFTHMRKLFETYR</sequence>
<evidence type="ECO:0000313" key="2">
    <source>
        <dbReference type="Proteomes" id="UP000051260"/>
    </source>
</evidence>
<accession>A0A0P1IAP1</accession>
<organism evidence="1 2">
    <name type="scientific">Ruegeria denitrificans</name>
    <dbReference type="NCBI Taxonomy" id="1715692"/>
    <lineage>
        <taxon>Bacteria</taxon>
        <taxon>Pseudomonadati</taxon>
        <taxon>Pseudomonadota</taxon>
        <taxon>Alphaproteobacteria</taxon>
        <taxon>Rhodobacterales</taxon>
        <taxon>Roseobacteraceae</taxon>
        <taxon>Ruegeria</taxon>
    </lineage>
</organism>
<reference evidence="2" key="1">
    <citation type="submission" date="2015-09" db="EMBL/GenBank/DDBJ databases">
        <authorList>
            <person name="Rodrigo-Torres L."/>
            <person name="Arahal D.R."/>
        </authorList>
    </citation>
    <scope>NUCLEOTIDE SEQUENCE [LARGE SCALE GENOMIC DNA]</scope>
    <source>
        <strain evidence="2">CECT 5091</strain>
    </source>
</reference>
<name>A0A0P1IAP1_9RHOB</name>
<gene>
    <name evidence="1" type="ORF">RUE5091_02290</name>
</gene>
<evidence type="ECO:0000313" key="1">
    <source>
        <dbReference type="EMBL" id="CUK01754.1"/>
    </source>
</evidence>
<protein>
    <submittedName>
        <fullName evidence="1">Uncharacterized protein</fullName>
    </submittedName>
</protein>
<dbReference type="RefSeq" id="WP_131726301.1">
    <property type="nucleotide sequence ID" value="NZ_CYUD01000006.1"/>
</dbReference>
<proteinExistence type="predicted"/>
<keyword evidence="2" id="KW-1185">Reference proteome</keyword>
<dbReference type="Proteomes" id="UP000051260">
    <property type="component" value="Unassembled WGS sequence"/>
</dbReference>